<organism evidence="1 2">
    <name type="scientific">Escallonia rubra</name>
    <dbReference type="NCBI Taxonomy" id="112253"/>
    <lineage>
        <taxon>Eukaryota</taxon>
        <taxon>Viridiplantae</taxon>
        <taxon>Streptophyta</taxon>
        <taxon>Embryophyta</taxon>
        <taxon>Tracheophyta</taxon>
        <taxon>Spermatophyta</taxon>
        <taxon>Magnoliopsida</taxon>
        <taxon>eudicotyledons</taxon>
        <taxon>Gunneridae</taxon>
        <taxon>Pentapetalae</taxon>
        <taxon>asterids</taxon>
        <taxon>campanulids</taxon>
        <taxon>Escalloniales</taxon>
        <taxon>Escalloniaceae</taxon>
        <taxon>Escallonia</taxon>
    </lineage>
</organism>
<dbReference type="GO" id="GO:0006405">
    <property type="term" value="P:RNA export from nucleus"/>
    <property type="evidence" value="ECO:0007669"/>
    <property type="project" value="TreeGrafter"/>
</dbReference>
<protein>
    <submittedName>
        <fullName evidence="1">Uncharacterized protein</fullName>
    </submittedName>
</protein>
<name>A0AA88RJN8_9ASTE</name>
<sequence length="303" mass="34100">MATPSAKSVDASLWWDSFSLLLTELENASLSSELPSSLVKKLNENHAWFLETVARFKPPNQTSRDALEARQVNVGSHQLTVQPELRDKALKVSSALCLDEVQSYILVKRSTDCNTIEADPLVFEPLHMVIYVSAGSKERHATRDEVQKLISDGLESRLIPVLEDLLSSSYPEHMDVDLFTLWAEETLIEENVVLDILFLAYYESFCTCDGKEWRKLRTVTLTFILFPSSVPSPSFKALDQLPPLFEHLAKAPESDSLVDNMSQIVETQLPLRVPGLEGLYIPSRTRGHVLKMVDANTALVQWE</sequence>
<keyword evidence="2" id="KW-1185">Reference proteome</keyword>
<dbReference type="EMBL" id="JAVXUO010001299">
    <property type="protein sequence ID" value="KAK2983795.1"/>
    <property type="molecule type" value="Genomic_DNA"/>
</dbReference>
<comment type="caution">
    <text evidence="1">The sequence shown here is derived from an EMBL/GenBank/DDBJ whole genome shotgun (WGS) entry which is preliminary data.</text>
</comment>
<dbReference type="GO" id="GO:0017056">
    <property type="term" value="F:structural constituent of nuclear pore"/>
    <property type="evidence" value="ECO:0007669"/>
    <property type="project" value="InterPro"/>
</dbReference>
<dbReference type="Proteomes" id="UP001187471">
    <property type="component" value="Unassembled WGS sequence"/>
</dbReference>
<evidence type="ECO:0000313" key="1">
    <source>
        <dbReference type="EMBL" id="KAK2983795.1"/>
    </source>
</evidence>
<reference evidence="1" key="1">
    <citation type="submission" date="2022-12" db="EMBL/GenBank/DDBJ databases">
        <title>Draft genome assemblies for two species of Escallonia (Escalloniales).</title>
        <authorList>
            <person name="Chanderbali A."/>
            <person name="Dervinis C."/>
            <person name="Anghel I."/>
            <person name="Soltis D."/>
            <person name="Soltis P."/>
            <person name="Zapata F."/>
        </authorList>
    </citation>
    <scope>NUCLEOTIDE SEQUENCE</scope>
    <source>
        <strain evidence="1">UCBG92.1500</strain>
        <tissue evidence="1">Leaf</tissue>
    </source>
</reference>
<dbReference type="PANTHER" id="PTHR31431:SF1">
    <property type="entry name" value="NUCLEOPORIN NUP188"/>
    <property type="match status" value="1"/>
</dbReference>
<dbReference type="PANTHER" id="PTHR31431">
    <property type="entry name" value="NUCLEOPORIN NUP188 HOMOLOG"/>
    <property type="match status" value="1"/>
</dbReference>
<proteinExistence type="predicted"/>
<dbReference type="GO" id="GO:0006606">
    <property type="term" value="P:protein import into nucleus"/>
    <property type="evidence" value="ECO:0007669"/>
    <property type="project" value="TreeGrafter"/>
</dbReference>
<dbReference type="AlphaFoldDB" id="A0AA88RJN8"/>
<dbReference type="InterPro" id="IPR044840">
    <property type="entry name" value="Nup188"/>
</dbReference>
<accession>A0AA88RJN8</accession>
<feature type="non-terminal residue" evidence="1">
    <location>
        <position position="303"/>
    </location>
</feature>
<gene>
    <name evidence="1" type="ORF">RJ640_017198</name>
</gene>
<dbReference type="GO" id="GO:0044611">
    <property type="term" value="C:nuclear pore inner ring"/>
    <property type="evidence" value="ECO:0007669"/>
    <property type="project" value="TreeGrafter"/>
</dbReference>
<evidence type="ECO:0000313" key="2">
    <source>
        <dbReference type="Proteomes" id="UP001187471"/>
    </source>
</evidence>